<dbReference type="EMBL" id="VSSQ01019691">
    <property type="protein sequence ID" value="MPM63944.1"/>
    <property type="molecule type" value="Genomic_DNA"/>
</dbReference>
<dbReference type="InterPro" id="IPR036390">
    <property type="entry name" value="WH_DNA-bd_sf"/>
</dbReference>
<name>A0A645BQ50_9ZZZZ</name>
<feature type="domain" description="HTH marR-type" evidence="4">
    <location>
        <begin position="6"/>
        <end position="138"/>
    </location>
</feature>
<comment type="caution">
    <text evidence="5">The sequence shown here is derived from an EMBL/GenBank/DDBJ whole genome shotgun (WGS) entry which is preliminary data.</text>
</comment>
<sequence length="143" mass="16672">MQEFKIELIPLLMGKVDKEFKSRLNEKLKDAPAKGKDVVYLLILNSYDGLTLKELTTLSNFDKAYTTSAIKKLCELGFVFCDKKSDDSRKFSIYLTSDGKKYVDYVNEEATKIRKEIFSFLTEEEMQTMNQIAMKIGSYFWRK</sequence>
<reference evidence="5" key="1">
    <citation type="submission" date="2019-08" db="EMBL/GenBank/DDBJ databases">
        <authorList>
            <person name="Kucharzyk K."/>
            <person name="Murdoch R.W."/>
            <person name="Higgins S."/>
            <person name="Loffler F."/>
        </authorList>
    </citation>
    <scope>NUCLEOTIDE SEQUENCE</scope>
</reference>
<protein>
    <recommendedName>
        <fullName evidence="4">HTH marR-type domain-containing protein</fullName>
    </recommendedName>
</protein>
<dbReference type="GO" id="GO:0003677">
    <property type="term" value="F:DNA binding"/>
    <property type="evidence" value="ECO:0007669"/>
    <property type="project" value="UniProtKB-KW"/>
</dbReference>
<dbReference type="PRINTS" id="PR00598">
    <property type="entry name" value="HTHMARR"/>
</dbReference>
<dbReference type="Gene3D" id="1.10.10.10">
    <property type="entry name" value="Winged helix-like DNA-binding domain superfamily/Winged helix DNA-binding domain"/>
    <property type="match status" value="1"/>
</dbReference>
<dbReference type="PANTHER" id="PTHR42756:SF1">
    <property type="entry name" value="TRANSCRIPTIONAL REPRESSOR OF EMRAB OPERON"/>
    <property type="match status" value="1"/>
</dbReference>
<dbReference type="PANTHER" id="PTHR42756">
    <property type="entry name" value="TRANSCRIPTIONAL REGULATOR, MARR"/>
    <property type="match status" value="1"/>
</dbReference>
<organism evidence="5">
    <name type="scientific">bioreactor metagenome</name>
    <dbReference type="NCBI Taxonomy" id="1076179"/>
    <lineage>
        <taxon>unclassified sequences</taxon>
        <taxon>metagenomes</taxon>
        <taxon>ecological metagenomes</taxon>
    </lineage>
</organism>
<proteinExistence type="predicted"/>
<dbReference type="AlphaFoldDB" id="A0A645BQ50"/>
<evidence type="ECO:0000256" key="1">
    <source>
        <dbReference type="ARBA" id="ARBA00023015"/>
    </source>
</evidence>
<dbReference type="SMART" id="SM00347">
    <property type="entry name" value="HTH_MARR"/>
    <property type="match status" value="1"/>
</dbReference>
<dbReference type="InterPro" id="IPR000835">
    <property type="entry name" value="HTH_MarR-typ"/>
</dbReference>
<dbReference type="SUPFAM" id="SSF46785">
    <property type="entry name" value="Winged helix' DNA-binding domain"/>
    <property type="match status" value="1"/>
</dbReference>
<gene>
    <name evidence="5" type="ORF">SDC9_110829</name>
</gene>
<keyword evidence="2" id="KW-0238">DNA-binding</keyword>
<evidence type="ECO:0000256" key="2">
    <source>
        <dbReference type="ARBA" id="ARBA00023125"/>
    </source>
</evidence>
<evidence type="ECO:0000313" key="5">
    <source>
        <dbReference type="EMBL" id="MPM63944.1"/>
    </source>
</evidence>
<dbReference type="InterPro" id="IPR036388">
    <property type="entry name" value="WH-like_DNA-bd_sf"/>
</dbReference>
<evidence type="ECO:0000256" key="3">
    <source>
        <dbReference type="ARBA" id="ARBA00023163"/>
    </source>
</evidence>
<evidence type="ECO:0000259" key="4">
    <source>
        <dbReference type="PROSITE" id="PS50995"/>
    </source>
</evidence>
<dbReference type="PROSITE" id="PS50995">
    <property type="entry name" value="HTH_MARR_2"/>
    <property type="match status" value="1"/>
</dbReference>
<dbReference type="GO" id="GO:0003700">
    <property type="term" value="F:DNA-binding transcription factor activity"/>
    <property type="evidence" value="ECO:0007669"/>
    <property type="project" value="InterPro"/>
</dbReference>
<dbReference type="Pfam" id="PF01047">
    <property type="entry name" value="MarR"/>
    <property type="match status" value="1"/>
</dbReference>
<keyword evidence="3" id="KW-0804">Transcription</keyword>
<accession>A0A645BQ50</accession>
<keyword evidence="1" id="KW-0805">Transcription regulation</keyword>